<feature type="transmembrane region" description="Helical" evidence="1">
    <location>
        <begin position="60"/>
        <end position="80"/>
    </location>
</feature>
<accession>A0A2I0QXE1</accession>
<comment type="caution">
    <text evidence="2">The sequence shown here is derived from an EMBL/GenBank/DDBJ whole genome shotgun (WGS) entry which is preliminary data.</text>
</comment>
<keyword evidence="1" id="KW-1133">Transmembrane helix</keyword>
<keyword evidence="1" id="KW-0472">Membrane</keyword>
<proteinExistence type="predicted"/>
<protein>
    <recommendedName>
        <fullName evidence="4">Competence protein ComGF</fullName>
    </recommendedName>
</protein>
<evidence type="ECO:0000313" key="2">
    <source>
        <dbReference type="EMBL" id="PKR78984.1"/>
    </source>
</evidence>
<dbReference type="EMBL" id="PJNH01000001">
    <property type="protein sequence ID" value="PKR78984.1"/>
    <property type="molecule type" value="Genomic_DNA"/>
</dbReference>
<dbReference type="AlphaFoldDB" id="A0A2I0QXE1"/>
<dbReference type="Pfam" id="PF15980">
    <property type="entry name" value="ComGF"/>
    <property type="match status" value="1"/>
</dbReference>
<reference evidence="2 3" key="1">
    <citation type="submission" date="2017-06" db="EMBL/GenBank/DDBJ databases">
        <title>the draft geome sequence of Illustriluteabacillus marina B3227.</title>
        <authorList>
            <person name="He R.-H."/>
            <person name="Du Z.-J."/>
        </authorList>
    </citation>
    <scope>NUCLEOTIDE SEQUENCE [LARGE SCALE GENOMIC DNA]</scope>
    <source>
        <strain evidence="2 3">B3227</strain>
    </source>
</reference>
<gene>
    <name evidence="2" type="ORF">CEY16_04315</name>
</gene>
<name>A0A2I0QXE1_9BACI</name>
<keyword evidence="3" id="KW-1185">Reference proteome</keyword>
<evidence type="ECO:0000256" key="1">
    <source>
        <dbReference type="SAM" id="Phobius"/>
    </source>
</evidence>
<dbReference type="Proteomes" id="UP000243524">
    <property type="component" value="Unassembled WGS sequence"/>
</dbReference>
<organism evidence="2 3">
    <name type="scientific">Halalkalibacillus sediminis</name>
    <dbReference type="NCBI Taxonomy" id="2018042"/>
    <lineage>
        <taxon>Bacteria</taxon>
        <taxon>Bacillati</taxon>
        <taxon>Bacillota</taxon>
        <taxon>Bacilli</taxon>
        <taxon>Bacillales</taxon>
        <taxon>Bacillaceae</taxon>
        <taxon>Halalkalibacillus</taxon>
    </lineage>
</organism>
<keyword evidence="1" id="KW-0812">Transmembrane</keyword>
<evidence type="ECO:0008006" key="4">
    <source>
        <dbReference type="Google" id="ProtNLM"/>
    </source>
</evidence>
<evidence type="ECO:0000313" key="3">
    <source>
        <dbReference type="Proteomes" id="UP000243524"/>
    </source>
</evidence>
<sequence>MQVNQYLKMKSIQLMEFQPHLLSIYCWRIINTSPVLNGMNIILRKKDGASMRRIIDSESGITLISLLLALSVLIMIFPLLNQMLSSIEKLNTSASIDTLAIEQFYYFLENELNHSEKITLATEKITFHRKDGSIVTYSKYEDKLRRQSNDLGHELLIFNVLSMKTFQLNDHAFQLTLQFRDGEFHEKYLLFPYLIESL</sequence>
<dbReference type="InterPro" id="IPR016977">
    <property type="entry name" value="ComGF"/>
</dbReference>